<evidence type="ECO:0000256" key="1">
    <source>
        <dbReference type="SAM" id="Phobius"/>
    </source>
</evidence>
<evidence type="ECO:0000313" key="3">
    <source>
        <dbReference type="Proteomes" id="UP001549111"/>
    </source>
</evidence>
<dbReference type="RefSeq" id="WP_180693065.1">
    <property type="nucleotide sequence ID" value="NZ_CP035708.1"/>
</dbReference>
<keyword evidence="1" id="KW-0812">Transmembrane</keyword>
<evidence type="ECO:0000313" key="2">
    <source>
        <dbReference type="EMBL" id="MET3606041.1"/>
    </source>
</evidence>
<sequence>MSFLSSAVRAAFPVVLTGPWAPVLVPLLIIAATCTTDRAVTVHLR</sequence>
<protein>
    <submittedName>
        <fullName evidence="2">Uncharacterized protein</fullName>
    </submittedName>
</protein>
<dbReference type="Proteomes" id="UP001549111">
    <property type="component" value="Unassembled WGS sequence"/>
</dbReference>
<accession>A0ABV2ISW0</accession>
<reference evidence="2 3" key="1">
    <citation type="submission" date="2024-06" db="EMBL/GenBank/DDBJ databases">
        <title>Genomic Encyclopedia of Type Strains, Phase IV (KMG-IV): sequencing the most valuable type-strain genomes for metagenomic binning, comparative biology and taxonomic classification.</title>
        <authorList>
            <person name="Goeker M."/>
        </authorList>
    </citation>
    <scope>NUCLEOTIDE SEQUENCE [LARGE SCALE GENOMIC DNA]</scope>
    <source>
        <strain evidence="2 3">D-501</strain>
    </source>
</reference>
<keyword evidence="1" id="KW-0472">Membrane</keyword>
<comment type="caution">
    <text evidence="2">The sequence shown here is derived from an EMBL/GenBank/DDBJ whole genome shotgun (WGS) entry which is preliminary data.</text>
</comment>
<keyword evidence="1" id="KW-1133">Transmembrane helix</keyword>
<gene>
    <name evidence="2" type="ORF">ABIC99_003876</name>
</gene>
<name>A0ABV2ISW0_9BURK</name>
<proteinExistence type="predicted"/>
<keyword evidence="3" id="KW-1185">Reference proteome</keyword>
<dbReference type="EMBL" id="JBEPLS010000031">
    <property type="protein sequence ID" value="MET3606041.1"/>
    <property type="molecule type" value="Genomic_DNA"/>
</dbReference>
<feature type="transmembrane region" description="Helical" evidence="1">
    <location>
        <begin position="20"/>
        <end position="40"/>
    </location>
</feature>
<organism evidence="2 3">
    <name type="scientific">Sphaerotilus sulfidivorans</name>
    <dbReference type="NCBI Taxonomy" id="639200"/>
    <lineage>
        <taxon>Bacteria</taxon>
        <taxon>Pseudomonadati</taxon>
        <taxon>Pseudomonadota</taxon>
        <taxon>Betaproteobacteria</taxon>
        <taxon>Burkholderiales</taxon>
        <taxon>Sphaerotilaceae</taxon>
        <taxon>Sphaerotilus</taxon>
    </lineage>
</organism>